<dbReference type="PANTHER" id="PTHR10380:SF173">
    <property type="entry name" value="CUTICULAR PROTEIN 47EF, ISOFORM C-RELATED"/>
    <property type="match status" value="1"/>
</dbReference>
<organism evidence="4 5">
    <name type="scientific">Chironomus riparius</name>
    <dbReference type="NCBI Taxonomy" id="315576"/>
    <lineage>
        <taxon>Eukaryota</taxon>
        <taxon>Metazoa</taxon>
        <taxon>Ecdysozoa</taxon>
        <taxon>Arthropoda</taxon>
        <taxon>Hexapoda</taxon>
        <taxon>Insecta</taxon>
        <taxon>Pterygota</taxon>
        <taxon>Neoptera</taxon>
        <taxon>Endopterygota</taxon>
        <taxon>Diptera</taxon>
        <taxon>Nematocera</taxon>
        <taxon>Chironomoidea</taxon>
        <taxon>Chironomidae</taxon>
        <taxon>Chironominae</taxon>
        <taxon>Chironomus</taxon>
    </lineage>
</organism>
<dbReference type="PANTHER" id="PTHR10380">
    <property type="entry name" value="CUTICLE PROTEIN"/>
    <property type="match status" value="1"/>
</dbReference>
<dbReference type="GO" id="GO:0008010">
    <property type="term" value="F:structural constituent of chitin-based larval cuticle"/>
    <property type="evidence" value="ECO:0007669"/>
    <property type="project" value="TreeGrafter"/>
</dbReference>
<dbReference type="PROSITE" id="PS51155">
    <property type="entry name" value="CHIT_BIND_RR_2"/>
    <property type="match status" value="1"/>
</dbReference>
<feature type="chain" id="PRO_5040282843" evidence="3">
    <location>
        <begin position="18"/>
        <end position="114"/>
    </location>
</feature>
<dbReference type="OrthoDB" id="7255276at2759"/>
<dbReference type="Pfam" id="PF00379">
    <property type="entry name" value="Chitin_bind_4"/>
    <property type="match status" value="1"/>
</dbReference>
<keyword evidence="1 2" id="KW-0193">Cuticle</keyword>
<keyword evidence="3" id="KW-0732">Signal</keyword>
<dbReference type="InterPro" id="IPR000618">
    <property type="entry name" value="Insect_cuticle"/>
</dbReference>
<dbReference type="AlphaFoldDB" id="A0A9N9RYI0"/>
<reference evidence="4" key="1">
    <citation type="submission" date="2022-01" db="EMBL/GenBank/DDBJ databases">
        <authorList>
            <person name="King R."/>
        </authorList>
    </citation>
    <scope>NUCLEOTIDE SEQUENCE</scope>
</reference>
<dbReference type="InterPro" id="IPR050468">
    <property type="entry name" value="Cuticle_Struct_Prot"/>
</dbReference>
<dbReference type="Proteomes" id="UP001153620">
    <property type="component" value="Chromosome 3"/>
</dbReference>
<reference evidence="4" key="2">
    <citation type="submission" date="2022-10" db="EMBL/GenBank/DDBJ databases">
        <authorList>
            <consortium name="ENA_rothamsted_submissions"/>
            <consortium name="culmorum"/>
            <person name="King R."/>
        </authorList>
    </citation>
    <scope>NUCLEOTIDE SEQUENCE</scope>
</reference>
<sequence>MFKLVVAVSFFIAVTLAHPQSQQDKDATLVSSVFADDGAGNVNYAFESSNGIKQQASGQLKEVADSSGNGQQVKTEVLTGSYSYTAPDGTPITITWVADENGYQPQGDHIPKGP</sequence>
<evidence type="ECO:0000313" key="5">
    <source>
        <dbReference type="Proteomes" id="UP001153620"/>
    </source>
</evidence>
<keyword evidence="5" id="KW-1185">Reference proteome</keyword>
<proteinExistence type="predicted"/>
<accession>A0A9N9RYI0</accession>
<dbReference type="EMBL" id="OU895879">
    <property type="protein sequence ID" value="CAG9806365.1"/>
    <property type="molecule type" value="Genomic_DNA"/>
</dbReference>
<evidence type="ECO:0000256" key="3">
    <source>
        <dbReference type="SAM" id="SignalP"/>
    </source>
</evidence>
<gene>
    <name evidence="4" type="ORF">CHIRRI_LOCUS9225</name>
</gene>
<name>A0A9N9RYI0_9DIPT</name>
<evidence type="ECO:0000256" key="1">
    <source>
        <dbReference type="ARBA" id="ARBA00022460"/>
    </source>
</evidence>
<protein>
    <submittedName>
        <fullName evidence="4">Uncharacterized protein</fullName>
    </submittedName>
</protein>
<dbReference type="GO" id="GO:0062129">
    <property type="term" value="C:chitin-based extracellular matrix"/>
    <property type="evidence" value="ECO:0007669"/>
    <property type="project" value="TreeGrafter"/>
</dbReference>
<evidence type="ECO:0000313" key="4">
    <source>
        <dbReference type="EMBL" id="CAG9806365.1"/>
    </source>
</evidence>
<feature type="signal peptide" evidence="3">
    <location>
        <begin position="1"/>
        <end position="17"/>
    </location>
</feature>
<evidence type="ECO:0000256" key="2">
    <source>
        <dbReference type="PROSITE-ProRule" id="PRU00497"/>
    </source>
</evidence>